<dbReference type="EMBL" id="AANZ01000026">
    <property type="protein sequence ID" value="EAQ77942.1"/>
    <property type="molecule type" value="Genomic_DNA"/>
</dbReference>
<dbReference type="eggNOG" id="COG1579">
    <property type="taxonomic scope" value="Bacteria"/>
</dbReference>
<feature type="coiled-coil region" evidence="1">
    <location>
        <begin position="85"/>
        <end position="172"/>
    </location>
</feature>
<dbReference type="PANTHER" id="PTHR39082">
    <property type="entry name" value="PHOSPHOLIPASE C-BETA-2-RELATED"/>
    <property type="match status" value="1"/>
</dbReference>
<reference evidence="2 3" key="1">
    <citation type="submission" date="2006-02" db="EMBL/GenBank/DDBJ databases">
        <authorList>
            <person name="Amann R."/>
            <person name="Ferriera S."/>
            <person name="Johnson J."/>
            <person name="Kravitz S."/>
            <person name="Halpern A."/>
            <person name="Remington K."/>
            <person name="Beeson K."/>
            <person name="Tran B."/>
            <person name="Rogers Y.-H."/>
            <person name="Friedman R."/>
            <person name="Venter J.C."/>
        </authorList>
    </citation>
    <scope>NUCLEOTIDE SEQUENCE [LARGE SCALE GENOMIC DNA]</scope>
    <source>
        <strain evidence="2 3">DSM 3645</strain>
    </source>
</reference>
<evidence type="ECO:0000313" key="2">
    <source>
        <dbReference type="EMBL" id="EAQ77942.1"/>
    </source>
</evidence>
<dbReference type="STRING" id="314230.DSM3645_27226"/>
<sequence length="237" mass="26166">MSAHEYGETLARLHRIHQQLSELRTRLKRGPARVSMARQKLAAIESNLATTKEAIQKTKMTADRKQLQLKEGEAKIEVTQGKMNAAKGNEEYQILKDQIAAAEMANSVLADEVLEALDKIDQLTAHAESEKLNVAASEEELKKVQAAADLEREDLEGQVAKAQAELAEVEPRLPAELRADYQRLTKARGEDALAAVDGEECGQCYVSMRPQAFQDLKMGRIVYCSSCGAMLYLPPGD</sequence>
<dbReference type="HOGENOM" id="CLU_073076_2_2_0"/>
<dbReference type="Proteomes" id="UP000004358">
    <property type="component" value="Unassembled WGS sequence"/>
</dbReference>
<dbReference type="InterPro" id="IPR052376">
    <property type="entry name" value="Oxidative_Scav/Glycosyltrans"/>
</dbReference>
<evidence type="ECO:0000313" key="3">
    <source>
        <dbReference type="Proteomes" id="UP000004358"/>
    </source>
</evidence>
<dbReference type="RefSeq" id="WP_002653338.1">
    <property type="nucleotide sequence ID" value="NZ_CH672376.1"/>
</dbReference>
<dbReference type="AlphaFoldDB" id="A3ZZZ5"/>
<evidence type="ECO:0000256" key="1">
    <source>
        <dbReference type="SAM" id="Coils"/>
    </source>
</evidence>
<proteinExistence type="predicted"/>
<dbReference type="PANTHER" id="PTHR39082:SF1">
    <property type="entry name" value="SCAVENGER RECEPTOR CLASS A MEMBER 3"/>
    <property type="match status" value="1"/>
</dbReference>
<keyword evidence="1" id="KW-0175">Coiled coil</keyword>
<name>A3ZZZ5_9BACT</name>
<dbReference type="Gene3D" id="1.10.287.1490">
    <property type="match status" value="1"/>
</dbReference>
<dbReference type="OrthoDB" id="260976at2"/>
<comment type="caution">
    <text evidence="2">The sequence shown here is derived from an EMBL/GenBank/DDBJ whole genome shotgun (WGS) entry which is preliminary data.</text>
</comment>
<organism evidence="2 3">
    <name type="scientific">Blastopirellula marina DSM 3645</name>
    <dbReference type="NCBI Taxonomy" id="314230"/>
    <lineage>
        <taxon>Bacteria</taxon>
        <taxon>Pseudomonadati</taxon>
        <taxon>Planctomycetota</taxon>
        <taxon>Planctomycetia</taxon>
        <taxon>Pirellulales</taxon>
        <taxon>Pirellulaceae</taxon>
        <taxon>Blastopirellula</taxon>
    </lineage>
</organism>
<protein>
    <submittedName>
        <fullName evidence="2">Probable phospholipase C-beta-2</fullName>
    </submittedName>
</protein>
<gene>
    <name evidence="2" type="ORF">DSM3645_27226</name>
</gene>
<accession>A3ZZZ5</accession>